<keyword evidence="1" id="KW-0560">Oxidoreductase</keyword>
<comment type="function">
    <text evidence="1">Catalyzes oxygen-dependent 5-hydroxyuridine (ho5U) modification at position 34 in tRNAs.</text>
</comment>
<dbReference type="InterPro" id="IPR001763">
    <property type="entry name" value="Rhodanese-like_dom"/>
</dbReference>
<dbReference type="InterPro" id="IPR022111">
    <property type="entry name" value="Rhodanese_C"/>
</dbReference>
<evidence type="ECO:0000256" key="1">
    <source>
        <dbReference type="HAMAP-Rule" id="MF_00469"/>
    </source>
</evidence>
<dbReference type="Gene3D" id="3.40.250.10">
    <property type="entry name" value="Rhodanese-like domain"/>
    <property type="match status" value="1"/>
</dbReference>
<evidence type="ECO:0000259" key="2">
    <source>
        <dbReference type="PROSITE" id="PS50206"/>
    </source>
</evidence>
<feature type="domain" description="Rhodanese" evidence="2">
    <location>
        <begin position="139"/>
        <end position="228"/>
    </location>
</feature>
<gene>
    <name evidence="1" type="primary">trhO</name>
    <name evidence="3" type="ORF">A3D34_03850</name>
</gene>
<comment type="caution">
    <text evidence="3">The sequence shown here is derived from an EMBL/GenBank/DDBJ whole genome shotgun (WGS) entry which is preliminary data.</text>
</comment>
<dbReference type="EC" id="1.14.-.-" evidence="1"/>
<keyword evidence="1" id="KW-0819">tRNA processing</keyword>
<dbReference type="HAMAP" id="MF_00469">
    <property type="entry name" value="TrhO"/>
    <property type="match status" value="1"/>
</dbReference>
<dbReference type="SMART" id="SM00450">
    <property type="entry name" value="RHOD"/>
    <property type="match status" value="1"/>
</dbReference>
<name>A0A1G2HSK4_9BACT</name>
<dbReference type="InterPro" id="IPR036873">
    <property type="entry name" value="Rhodanese-like_dom_sf"/>
</dbReference>
<dbReference type="EMBL" id="MHOQ01000043">
    <property type="protein sequence ID" value="OGZ65524.1"/>
    <property type="molecule type" value="Genomic_DNA"/>
</dbReference>
<evidence type="ECO:0000313" key="3">
    <source>
        <dbReference type="EMBL" id="OGZ65524.1"/>
    </source>
</evidence>
<dbReference type="InterPro" id="IPR040503">
    <property type="entry name" value="TRHO_N"/>
</dbReference>
<dbReference type="GO" id="GO:0016705">
    <property type="term" value="F:oxidoreductase activity, acting on paired donors, with incorporation or reduction of molecular oxygen"/>
    <property type="evidence" value="ECO:0007669"/>
    <property type="project" value="UniProtKB-UniRule"/>
</dbReference>
<dbReference type="Gene3D" id="3.30.70.100">
    <property type="match status" value="1"/>
</dbReference>
<reference evidence="3 4" key="1">
    <citation type="journal article" date="2016" name="Nat. Commun.">
        <title>Thousands of microbial genomes shed light on interconnected biogeochemical processes in an aquifer system.</title>
        <authorList>
            <person name="Anantharaman K."/>
            <person name="Brown C.T."/>
            <person name="Hug L.A."/>
            <person name="Sharon I."/>
            <person name="Castelle C.J."/>
            <person name="Probst A.J."/>
            <person name="Thomas B.C."/>
            <person name="Singh A."/>
            <person name="Wilkins M.J."/>
            <person name="Karaoz U."/>
            <person name="Brodie E.L."/>
            <person name="Williams K.H."/>
            <person name="Hubbard S.S."/>
            <person name="Banfield J.F."/>
        </authorList>
    </citation>
    <scope>NUCLEOTIDE SEQUENCE [LARGE SCALE GENOMIC DNA]</scope>
</reference>
<dbReference type="PANTHER" id="PTHR43268:SF6">
    <property type="entry name" value="THIOSULFATE SULFURTRANSFERASE_RHODANESE-LIKE DOMAIN-CONTAINING PROTEIN 2"/>
    <property type="match status" value="1"/>
</dbReference>
<dbReference type="GO" id="GO:0006400">
    <property type="term" value="P:tRNA modification"/>
    <property type="evidence" value="ECO:0007669"/>
    <property type="project" value="UniProtKB-UniRule"/>
</dbReference>
<evidence type="ECO:0000313" key="4">
    <source>
        <dbReference type="Proteomes" id="UP000179183"/>
    </source>
</evidence>
<dbReference type="AlphaFoldDB" id="A0A1G2HSK4"/>
<dbReference type="InterPro" id="IPR020936">
    <property type="entry name" value="TrhO"/>
</dbReference>
<accession>A0A1G2HSK4</accession>
<sequence>MNKNQYKIILFYKFTNIKNPEAFKLQQRKIAEVFNLKGRMLIAKEGINATFEGTTKDVKGYMKALKQQKAFADIVFKESKGNGKGFTKLMVKVRPEVVTLGVGKLNIKKDTAPMITAEQLDKMYEEAASPNGEASLAPSGRDFVVLDLRNDFEVEAGYFENTVNPKLRNFRDLPGKIGELSELKDKKVVAVCTGGIRCEKATVLLKQKGFKNIYQLKDGIHTYIKKFPGKRFKGSLFVFDNRMVTPVVDNKEREVVGKCFYCATKCEEFYNDDSVRPSKKVICCDKCILLRKNRLRRCIPV</sequence>
<dbReference type="PANTHER" id="PTHR43268">
    <property type="entry name" value="THIOSULFATE SULFURTRANSFERASE/RHODANESE-LIKE DOMAIN-CONTAINING PROTEIN 2"/>
    <property type="match status" value="1"/>
</dbReference>
<dbReference type="Proteomes" id="UP000179183">
    <property type="component" value="Unassembled WGS sequence"/>
</dbReference>
<dbReference type="Pfam" id="PF17773">
    <property type="entry name" value="UPF0176_N"/>
    <property type="match status" value="1"/>
</dbReference>
<organism evidence="3 4">
    <name type="scientific">Candidatus Staskawiczbacteria bacterium RIFCSPHIGHO2_02_FULL_33_16</name>
    <dbReference type="NCBI Taxonomy" id="1802204"/>
    <lineage>
        <taxon>Bacteria</taxon>
        <taxon>Candidatus Staskawicziibacteriota</taxon>
    </lineage>
</organism>
<proteinExistence type="inferred from homology"/>
<comment type="catalytic activity">
    <reaction evidence="1">
        <text>uridine(34) in tRNA + AH2 + O2 = 5-hydroxyuridine(34) in tRNA + A + H2O</text>
        <dbReference type="Rhea" id="RHEA:64224"/>
        <dbReference type="Rhea" id="RHEA-COMP:11727"/>
        <dbReference type="Rhea" id="RHEA-COMP:13381"/>
        <dbReference type="ChEBI" id="CHEBI:13193"/>
        <dbReference type="ChEBI" id="CHEBI:15377"/>
        <dbReference type="ChEBI" id="CHEBI:15379"/>
        <dbReference type="ChEBI" id="CHEBI:17499"/>
        <dbReference type="ChEBI" id="CHEBI:65315"/>
        <dbReference type="ChEBI" id="CHEBI:136877"/>
    </reaction>
</comment>
<dbReference type="Pfam" id="PF12368">
    <property type="entry name" value="Rhodanese_C"/>
    <property type="match status" value="1"/>
</dbReference>
<dbReference type="Pfam" id="PF00581">
    <property type="entry name" value="Rhodanese"/>
    <property type="match status" value="1"/>
</dbReference>
<dbReference type="SUPFAM" id="SSF52821">
    <property type="entry name" value="Rhodanese/Cell cycle control phosphatase"/>
    <property type="match status" value="1"/>
</dbReference>
<comment type="similarity">
    <text evidence="1">Belongs to the TrhO family.</text>
</comment>
<protein>
    <recommendedName>
        <fullName evidence="1">tRNA uridine(34) hydroxylase</fullName>
        <ecNumber evidence="1">1.14.-.-</ecNumber>
    </recommendedName>
    <alternativeName>
        <fullName evidence="1">tRNA hydroxylation protein O</fullName>
    </alternativeName>
</protein>
<dbReference type="PROSITE" id="PS50206">
    <property type="entry name" value="RHODANESE_3"/>
    <property type="match status" value="1"/>
</dbReference>